<sequence>MGIIATIIVSGVKSEKKIPKYLEECYTNETLSGARLPMTLNVLIDIFRKIELHVQNSVDLRLLVTSMLHRFKFDGIEQHQVKISLIEGILPFSGTGSQRVKNEIINEFIPGNPDFFPVQSLSLVERCTLHRAISNTIADHDQPESKLCVDRPTEKIYAKPVESKKLCPLEQGIILTEFGTVAPGTLITGIAAALQYQTIAVKLLYDSIPNPYDFNEDEVDFVIPRHEILVNKSMWFSNLQRSNAQVDNIWLATVAGELAELVIYEGPIKGEKMSLGSSGSWDSTMRPMLFYLLNKDDNYEVTRAEIVGAVDGFIIANSLRTWIKYFNNLRLSQIFEIYYSSKGAFFDSNIAACERGKVFWYHASRKMLKEQTYAVSQILAYKKSISYMTDESLKTMVNHAVSKFTTYVNDHLFTELRCHKEKKYPRVQVLVAFDGSWSKEYTQDFLSVLIEDLNVSLYGSKIGILNGENGDWILNTTDSPSTAHEKISTLDASTWPNNLNIFSVINTANNYLTTIWSQKSANHDIGNLGQVILLLAPRTVVKEGERQDIKSSLINLKSNHPDVNIVYFVSKKNAASFREFLTSPEDYLIDSRIDEIASYVSTIPRSLRLNCSEKNSSSHEQVEDYVKPQESIFYRLDPQWRWNTQRISMTIISVGYGSFEVCWWTQFDGNVIKNRYNCRELSGHSEFIINDTQDCKNKNANCPGIYYQIRGLNSLKKCAEIECRTPEYIRYLLRLNIQCSRASILESKNLFVFLLLILGMDYLIS</sequence>
<gene>
    <name evidence="1" type="ORF">KQX54_004427</name>
</gene>
<dbReference type="Proteomes" id="UP000826195">
    <property type="component" value="Unassembled WGS sequence"/>
</dbReference>
<reference evidence="1 2" key="1">
    <citation type="journal article" date="2021" name="J. Hered.">
        <title>A chromosome-level genome assembly of the parasitoid wasp, Cotesia glomerata (Hymenoptera: Braconidae).</title>
        <authorList>
            <person name="Pinto B.J."/>
            <person name="Weis J.J."/>
            <person name="Gamble T."/>
            <person name="Ode P.J."/>
            <person name="Paul R."/>
            <person name="Zaspel J.M."/>
        </authorList>
    </citation>
    <scope>NUCLEOTIDE SEQUENCE [LARGE SCALE GENOMIC DNA]</scope>
    <source>
        <strain evidence="1">CgM1</strain>
    </source>
</reference>
<evidence type="ECO:0000313" key="2">
    <source>
        <dbReference type="Proteomes" id="UP000826195"/>
    </source>
</evidence>
<evidence type="ECO:0000313" key="1">
    <source>
        <dbReference type="EMBL" id="KAH0548929.1"/>
    </source>
</evidence>
<dbReference type="EMBL" id="JAHXZJ010001864">
    <property type="protein sequence ID" value="KAH0548929.1"/>
    <property type="molecule type" value="Genomic_DNA"/>
</dbReference>
<organism evidence="1 2">
    <name type="scientific">Cotesia glomerata</name>
    <name type="common">Lepidopteran parasitic wasp</name>
    <name type="synonym">Apanteles glomeratus</name>
    <dbReference type="NCBI Taxonomy" id="32391"/>
    <lineage>
        <taxon>Eukaryota</taxon>
        <taxon>Metazoa</taxon>
        <taxon>Ecdysozoa</taxon>
        <taxon>Arthropoda</taxon>
        <taxon>Hexapoda</taxon>
        <taxon>Insecta</taxon>
        <taxon>Pterygota</taxon>
        <taxon>Neoptera</taxon>
        <taxon>Endopterygota</taxon>
        <taxon>Hymenoptera</taxon>
        <taxon>Apocrita</taxon>
        <taxon>Ichneumonoidea</taxon>
        <taxon>Braconidae</taxon>
        <taxon>Microgastrinae</taxon>
        <taxon>Cotesia</taxon>
    </lineage>
</organism>
<dbReference type="AlphaFoldDB" id="A0AAV7HUQ1"/>
<protein>
    <submittedName>
        <fullName evidence="1">Uncharacterized protein</fullName>
    </submittedName>
</protein>
<proteinExistence type="predicted"/>
<comment type="caution">
    <text evidence="1">The sequence shown here is derived from an EMBL/GenBank/DDBJ whole genome shotgun (WGS) entry which is preliminary data.</text>
</comment>
<keyword evidence="2" id="KW-1185">Reference proteome</keyword>
<name>A0AAV7HUQ1_COTGL</name>
<accession>A0AAV7HUQ1</accession>